<reference evidence="2 3" key="1">
    <citation type="submission" date="2020-08" db="EMBL/GenBank/DDBJ databases">
        <title>Genomic Encyclopedia of Type Strains, Phase IV (KMG-V): Genome sequencing to study the core and pangenomes of soil and plant-associated prokaryotes.</title>
        <authorList>
            <person name="Whitman W."/>
        </authorList>
    </citation>
    <scope>NUCLEOTIDE SEQUENCE [LARGE SCALE GENOMIC DNA]</scope>
    <source>
        <strain evidence="2 3">SEMIA 4087</strain>
    </source>
</reference>
<sequence length="69" mass="6968">MQHCGRHGRASRIGNSGKSLGCLSTAPQPEQKGDPGCAIGAVFEVAAIVGIRLFDADQATLATGISATT</sequence>
<keyword evidence="3" id="KW-1185">Reference proteome</keyword>
<dbReference type="EMBL" id="JACIFX010000005">
    <property type="protein sequence ID" value="MBB4230505.1"/>
    <property type="molecule type" value="Genomic_DNA"/>
</dbReference>
<organism evidence="2 3">
    <name type="scientific">Rhizobium mongolense</name>
    <dbReference type="NCBI Taxonomy" id="57676"/>
    <lineage>
        <taxon>Bacteria</taxon>
        <taxon>Pseudomonadati</taxon>
        <taxon>Pseudomonadota</taxon>
        <taxon>Alphaproteobacteria</taxon>
        <taxon>Hyphomicrobiales</taxon>
        <taxon>Rhizobiaceae</taxon>
        <taxon>Rhizobium/Agrobacterium group</taxon>
        <taxon>Rhizobium</taxon>
    </lineage>
</organism>
<evidence type="ECO:0000313" key="2">
    <source>
        <dbReference type="EMBL" id="MBB4230505.1"/>
    </source>
</evidence>
<comment type="caution">
    <text evidence="2">The sequence shown here is derived from an EMBL/GenBank/DDBJ whole genome shotgun (WGS) entry which is preliminary data.</text>
</comment>
<evidence type="ECO:0000256" key="1">
    <source>
        <dbReference type="SAM" id="MobiDB-lite"/>
    </source>
</evidence>
<gene>
    <name evidence="2" type="ORF">GGD56_004358</name>
</gene>
<protein>
    <submittedName>
        <fullName evidence="2">Uncharacterized protein</fullName>
    </submittedName>
</protein>
<evidence type="ECO:0000313" key="3">
    <source>
        <dbReference type="Proteomes" id="UP000551353"/>
    </source>
</evidence>
<accession>A0ABR6IRH8</accession>
<proteinExistence type="predicted"/>
<name>A0ABR6IRH8_9HYPH</name>
<dbReference type="Proteomes" id="UP000551353">
    <property type="component" value="Unassembled WGS sequence"/>
</dbReference>
<feature type="compositionally biased region" description="Basic residues" evidence="1">
    <location>
        <begin position="1"/>
        <end position="10"/>
    </location>
</feature>
<feature type="region of interest" description="Disordered" evidence="1">
    <location>
        <begin position="1"/>
        <end position="32"/>
    </location>
</feature>